<comment type="caution">
    <text evidence="18">The sequence shown here is derived from an EMBL/GenBank/DDBJ whole genome shotgun (WGS) entry which is preliminary data.</text>
</comment>
<evidence type="ECO:0000256" key="15">
    <source>
        <dbReference type="RuleBase" id="RU004196"/>
    </source>
</evidence>
<dbReference type="GO" id="GO:0006273">
    <property type="term" value="P:lagging strand elongation"/>
    <property type="evidence" value="ECO:0007669"/>
    <property type="project" value="TreeGrafter"/>
</dbReference>
<evidence type="ECO:0000256" key="1">
    <source>
        <dbReference type="ARBA" id="ARBA00007572"/>
    </source>
</evidence>
<accession>A0AAD7U9J1</accession>
<dbReference type="InterPro" id="IPR012310">
    <property type="entry name" value="DNA_ligase_ATP-dep_cent"/>
</dbReference>
<evidence type="ECO:0000256" key="6">
    <source>
        <dbReference type="ARBA" id="ARBA00022741"/>
    </source>
</evidence>
<comment type="similarity">
    <text evidence="1 15">Belongs to the ATP-dependent DNA ligase family.</text>
</comment>
<keyword evidence="4" id="KW-0132">Cell division</keyword>
<dbReference type="InterPro" id="IPR016059">
    <property type="entry name" value="DNA_ligase_ATP-dep_CS"/>
</dbReference>
<dbReference type="GO" id="GO:0003910">
    <property type="term" value="F:DNA ligase (ATP) activity"/>
    <property type="evidence" value="ECO:0007669"/>
    <property type="project" value="UniProtKB-EC"/>
</dbReference>
<feature type="domain" description="ATP-dependent DNA ligase family profile" evidence="17">
    <location>
        <begin position="414"/>
        <end position="558"/>
    </location>
</feature>
<dbReference type="GO" id="GO:0006310">
    <property type="term" value="P:DNA recombination"/>
    <property type="evidence" value="ECO:0007669"/>
    <property type="project" value="UniProtKB-KW"/>
</dbReference>
<dbReference type="FunFam" id="2.40.50.140:FF:000062">
    <property type="entry name" value="DNA ligase"/>
    <property type="match status" value="1"/>
</dbReference>
<reference evidence="18" key="1">
    <citation type="submission" date="2023-01" db="EMBL/GenBank/DDBJ databases">
        <title>Metagenome sequencing of chrysophaentin producing Chrysophaeum taylorii.</title>
        <authorList>
            <person name="Davison J."/>
            <person name="Bewley C."/>
        </authorList>
    </citation>
    <scope>NUCLEOTIDE SEQUENCE</scope>
    <source>
        <strain evidence="18">NIES-1699</strain>
    </source>
</reference>
<evidence type="ECO:0000256" key="8">
    <source>
        <dbReference type="ARBA" id="ARBA00022840"/>
    </source>
</evidence>
<dbReference type="GO" id="GO:0003677">
    <property type="term" value="F:DNA binding"/>
    <property type="evidence" value="ECO:0007669"/>
    <property type="project" value="InterPro"/>
</dbReference>
<evidence type="ECO:0000256" key="12">
    <source>
        <dbReference type="ARBA" id="ARBA00034003"/>
    </source>
</evidence>
<evidence type="ECO:0000256" key="4">
    <source>
        <dbReference type="ARBA" id="ARBA00022618"/>
    </source>
</evidence>
<evidence type="ECO:0000256" key="9">
    <source>
        <dbReference type="ARBA" id="ARBA00023172"/>
    </source>
</evidence>
<dbReference type="Pfam" id="PF01068">
    <property type="entry name" value="DNA_ligase_A_M"/>
    <property type="match status" value="1"/>
</dbReference>
<keyword evidence="6" id="KW-0547">Nucleotide-binding</keyword>
<dbReference type="GO" id="GO:0005739">
    <property type="term" value="C:mitochondrion"/>
    <property type="evidence" value="ECO:0007669"/>
    <property type="project" value="TreeGrafter"/>
</dbReference>
<dbReference type="Gene3D" id="1.10.3260.10">
    <property type="entry name" value="DNA ligase, ATP-dependent, N-terminal domain"/>
    <property type="match status" value="1"/>
</dbReference>
<evidence type="ECO:0000256" key="2">
    <source>
        <dbReference type="ARBA" id="ARBA00012727"/>
    </source>
</evidence>
<gene>
    <name evidence="18" type="ORF">CTAYLR_000684</name>
</gene>
<dbReference type="Proteomes" id="UP001230188">
    <property type="component" value="Unassembled WGS sequence"/>
</dbReference>
<proteinExistence type="inferred from homology"/>
<dbReference type="InterPro" id="IPR012309">
    <property type="entry name" value="DNA_ligase_ATP-dep_C"/>
</dbReference>
<dbReference type="GO" id="GO:0005634">
    <property type="term" value="C:nucleus"/>
    <property type="evidence" value="ECO:0007669"/>
    <property type="project" value="TreeGrafter"/>
</dbReference>
<evidence type="ECO:0000256" key="5">
    <source>
        <dbReference type="ARBA" id="ARBA00022705"/>
    </source>
</evidence>
<feature type="compositionally biased region" description="Low complexity" evidence="16">
    <location>
        <begin position="66"/>
        <end position="75"/>
    </location>
</feature>
<comment type="catalytic activity">
    <reaction evidence="12">
        <text>ATP + (deoxyribonucleotide)n-3'-hydroxyl + 5'-phospho-(deoxyribonucleotide)m = (deoxyribonucleotide)n+m + AMP + diphosphate.</text>
        <dbReference type="EC" id="6.5.1.1"/>
    </reaction>
</comment>
<dbReference type="InterPro" id="IPR012308">
    <property type="entry name" value="DNA_ligase_ATP-dep_N"/>
</dbReference>
<dbReference type="PANTHER" id="PTHR45674:SF4">
    <property type="entry name" value="DNA LIGASE 1"/>
    <property type="match status" value="1"/>
</dbReference>
<protein>
    <recommendedName>
        <fullName evidence="13">DNA ligase 1</fullName>
        <ecNumber evidence="2">6.5.1.1</ecNumber>
    </recommendedName>
    <alternativeName>
        <fullName evidence="14">DNA ligase I</fullName>
    </alternativeName>
</protein>
<feature type="compositionally biased region" description="Acidic residues" evidence="16">
    <location>
        <begin position="685"/>
        <end position="698"/>
    </location>
</feature>
<dbReference type="GO" id="GO:0071897">
    <property type="term" value="P:DNA biosynthetic process"/>
    <property type="evidence" value="ECO:0007669"/>
    <property type="project" value="InterPro"/>
</dbReference>
<dbReference type="SUPFAM" id="SSF56091">
    <property type="entry name" value="DNA ligase/mRNA capping enzyme, catalytic domain"/>
    <property type="match status" value="1"/>
</dbReference>
<keyword evidence="11" id="KW-0131">Cell cycle</keyword>
<evidence type="ECO:0000256" key="16">
    <source>
        <dbReference type="SAM" id="MobiDB-lite"/>
    </source>
</evidence>
<dbReference type="InterPro" id="IPR000977">
    <property type="entry name" value="DNA_ligase_ATP-dep"/>
</dbReference>
<dbReference type="AlphaFoldDB" id="A0AAD7U9J1"/>
<dbReference type="InterPro" id="IPR036599">
    <property type="entry name" value="DNA_ligase_N_sf"/>
</dbReference>
<keyword evidence="8" id="KW-0067">ATP-binding</keyword>
<dbReference type="Pfam" id="PF04675">
    <property type="entry name" value="DNA_ligase_A_N"/>
    <property type="match status" value="1"/>
</dbReference>
<dbReference type="SUPFAM" id="SSF117018">
    <property type="entry name" value="ATP-dependent DNA ligase DNA-binding domain"/>
    <property type="match status" value="1"/>
</dbReference>
<dbReference type="InterPro" id="IPR012340">
    <property type="entry name" value="NA-bd_OB-fold"/>
</dbReference>
<dbReference type="EMBL" id="JAQMWT010000524">
    <property type="protein sequence ID" value="KAJ8600355.1"/>
    <property type="molecule type" value="Genomic_DNA"/>
</dbReference>
<evidence type="ECO:0000313" key="18">
    <source>
        <dbReference type="EMBL" id="KAJ8600355.1"/>
    </source>
</evidence>
<dbReference type="GO" id="GO:0006281">
    <property type="term" value="P:DNA repair"/>
    <property type="evidence" value="ECO:0007669"/>
    <property type="project" value="UniProtKB-KW"/>
</dbReference>
<evidence type="ECO:0000259" key="17">
    <source>
        <dbReference type="PROSITE" id="PS50160"/>
    </source>
</evidence>
<keyword evidence="3" id="KW-0436">Ligase</keyword>
<keyword evidence="5" id="KW-0235">DNA replication</keyword>
<keyword evidence="7" id="KW-0227">DNA damage</keyword>
<feature type="compositionally biased region" description="Basic and acidic residues" evidence="16">
    <location>
        <begin position="34"/>
        <end position="48"/>
    </location>
</feature>
<keyword evidence="9" id="KW-0233">DNA recombination</keyword>
<evidence type="ECO:0000256" key="13">
    <source>
        <dbReference type="ARBA" id="ARBA00041131"/>
    </source>
</evidence>
<dbReference type="EC" id="6.5.1.1" evidence="2"/>
<dbReference type="GO" id="GO:0051301">
    <property type="term" value="P:cell division"/>
    <property type="evidence" value="ECO:0007669"/>
    <property type="project" value="UniProtKB-KW"/>
</dbReference>
<keyword evidence="10" id="KW-0234">DNA repair</keyword>
<feature type="region of interest" description="Disordered" evidence="16">
    <location>
        <begin position="674"/>
        <end position="698"/>
    </location>
</feature>
<evidence type="ECO:0000256" key="14">
    <source>
        <dbReference type="ARBA" id="ARBA00041666"/>
    </source>
</evidence>
<evidence type="ECO:0000256" key="3">
    <source>
        <dbReference type="ARBA" id="ARBA00022598"/>
    </source>
</evidence>
<evidence type="ECO:0000313" key="19">
    <source>
        <dbReference type="Proteomes" id="UP001230188"/>
    </source>
</evidence>
<dbReference type="PANTHER" id="PTHR45674">
    <property type="entry name" value="DNA LIGASE 1/3 FAMILY MEMBER"/>
    <property type="match status" value="1"/>
</dbReference>
<evidence type="ECO:0000256" key="10">
    <source>
        <dbReference type="ARBA" id="ARBA00023204"/>
    </source>
</evidence>
<keyword evidence="19" id="KW-1185">Reference proteome</keyword>
<dbReference type="PROSITE" id="PS50160">
    <property type="entry name" value="DNA_LIGASE_A3"/>
    <property type="match status" value="1"/>
</dbReference>
<dbReference type="PROSITE" id="PS00333">
    <property type="entry name" value="DNA_LIGASE_A2"/>
    <property type="match status" value="1"/>
</dbReference>
<dbReference type="SUPFAM" id="SSF50249">
    <property type="entry name" value="Nucleic acid-binding proteins"/>
    <property type="match status" value="1"/>
</dbReference>
<dbReference type="Pfam" id="PF04679">
    <property type="entry name" value="DNA_ligase_A_C"/>
    <property type="match status" value="1"/>
</dbReference>
<organism evidence="18 19">
    <name type="scientific">Chrysophaeum taylorii</name>
    <dbReference type="NCBI Taxonomy" id="2483200"/>
    <lineage>
        <taxon>Eukaryota</taxon>
        <taxon>Sar</taxon>
        <taxon>Stramenopiles</taxon>
        <taxon>Ochrophyta</taxon>
        <taxon>Pelagophyceae</taxon>
        <taxon>Pelagomonadales</taxon>
        <taxon>Pelagomonadaceae</taxon>
        <taxon>Chrysophaeum</taxon>
    </lineage>
</organism>
<feature type="compositionally biased region" description="Basic residues" evidence="16">
    <location>
        <begin position="1"/>
        <end position="10"/>
    </location>
</feature>
<feature type="region of interest" description="Disordered" evidence="16">
    <location>
        <begin position="1"/>
        <end position="75"/>
    </location>
</feature>
<name>A0AAD7U9J1_9STRA</name>
<dbReference type="Gene3D" id="2.40.50.140">
    <property type="entry name" value="Nucleic acid-binding proteins"/>
    <property type="match status" value="1"/>
</dbReference>
<dbReference type="Gene3D" id="3.30.470.30">
    <property type="entry name" value="DNA ligase/mRNA capping enzyme"/>
    <property type="match status" value="1"/>
</dbReference>
<dbReference type="NCBIfam" id="TIGR00574">
    <property type="entry name" value="dnl1"/>
    <property type="match status" value="1"/>
</dbReference>
<dbReference type="InterPro" id="IPR050191">
    <property type="entry name" value="ATP-dep_DNA_ligase"/>
</dbReference>
<dbReference type="CDD" id="cd07969">
    <property type="entry name" value="OBF_DNA_ligase_I"/>
    <property type="match status" value="1"/>
</dbReference>
<dbReference type="GO" id="GO:0005524">
    <property type="term" value="F:ATP binding"/>
    <property type="evidence" value="ECO:0007669"/>
    <property type="project" value="UniProtKB-KW"/>
</dbReference>
<evidence type="ECO:0000256" key="11">
    <source>
        <dbReference type="ARBA" id="ARBA00023306"/>
    </source>
</evidence>
<dbReference type="CDD" id="cd07900">
    <property type="entry name" value="Adenylation_DNA_ligase_I_Euk"/>
    <property type="match status" value="1"/>
</dbReference>
<evidence type="ECO:0000256" key="7">
    <source>
        <dbReference type="ARBA" id="ARBA00022763"/>
    </source>
</evidence>
<sequence>MAPGGKKKARDIRSFFGAAPKEEDEAKKGRKGRKSEEVDSPGLEKKTGEEEETPAPAAKKAKVEESSSSSSDSSWAEGMPYLVFAEMCAKVEALTGRLEITGIVRDLMKEVISKRPEDLVALLYLLSKEIAPAFENVELGIGEALLMKAIGQACGKDAKQVKAEAAAKGDLGLAAEGAREKQRTLAFGRKPKALVARQVLEDLRAVAKISGSRSQDAKIGKMTKLLTAASPLEARYLVRALGGKMRIHLGTQTVLVALAHAVKPPGMSPDAAEEVVKSCYSEHPVLDALAACVDRPLKEWPARCSLSVGVPVKPMCAKAEKQVTAVLKRFSAQAFTCEHKYDGERLQAHVDNGRVKLFSRNCADTTKKWPDVVSYLREAGPASFILDAEVVAISKDNTFAPFQVLSTRAREAIASDVKVPVVVMAFDLLYLNGKSLLQLAHRERRDLLRTNLRFSDHLRLATGVDVDSKRDDDDDDGRSAIIQEAMEEAIKAKVEGLMVKALDQTYEPSKRSLNWLKLKKDYLDAFMPDSFDLVVVGAYGGKGKRAGTFGSYLLACYDPADGIFQTVCKVATGFSEKELVDLDQILRPRILPARPRHVVAGDSLQHDVLWLDPAVLFEVRAADLSLSSTHKGALDKLHPGRGIGLRFPRFERLRDDKDVDQATTATQVLDAYLEQDAVKNNNNNNDDDDDDDDDDGYL</sequence>